<reference evidence="5" key="1">
    <citation type="submission" date="2015-07" db="EMBL/GenBank/DDBJ databases">
        <title>Nocardia seriolae U-1 whole genome shotgun sequence.</title>
        <authorList>
            <person name="Imajoh M."/>
            <person name="Fukumoto Y."/>
            <person name="Sukeda M."/>
            <person name="Yamane J."/>
            <person name="Yamasaki K."/>
            <person name="Shimizu M."/>
            <person name="Ohnishi K."/>
            <person name="Oshima S."/>
        </authorList>
    </citation>
    <scope>NUCLEOTIDE SEQUENCE [LARGE SCALE GENOMIC DNA]</scope>
    <source>
        <strain evidence="5">U-1</strain>
    </source>
</reference>
<sequence>MRTGATFTGSLRRMETVPIQMPDGTTVPVRMIPAKGPHRHPITADTPRPVVVVVPGLGVPGEFYSLFGKPLADRGFDVALLEIRGNGAAPPPRACRPKPGAASQYGYQELVAVDFPAMFEAVRERFPDSTPYLLGHSMGGQLGVMYASRIRGRLGGLILVASGTPHRRGYSGLAALGSTALSLTANLAGFWPGDTVTAGGFGRQSKLLIADWARLARTGRFQPAGADIDYEERIGRLKLPVLSITMTGDELTPRGSARQLLAKLPNADSTIWHNPDPLGHNGWISDPASTLDRVEKWLRDR</sequence>
<dbReference type="InterPro" id="IPR000073">
    <property type="entry name" value="AB_hydrolase_1"/>
</dbReference>
<dbReference type="Proteomes" id="UP000037179">
    <property type="component" value="Unassembled WGS sequence"/>
</dbReference>
<name>A0ABC9YUY1_9NOCA</name>
<dbReference type="PIRSF" id="PIRSF037442">
    <property type="entry name" value="UCP037442_abhydr"/>
    <property type="match status" value="1"/>
</dbReference>
<dbReference type="EMBL" id="BBYQ01000052">
    <property type="protein sequence ID" value="GAP29274.1"/>
    <property type="molecule type" value="Genomic_DNA"/>
</dbReference>
<keyword evidence="4" id="KW-0378">Hydrolase</keyword>
<proteinExistence type="predicted"/>
<evidence type="ECO:0000259" key="3">
    <source>
        <dbReference type="Pfam" id="PF00561"/>
    </source>
</evidence>
<dbReference type="Gene3D" id="3.40.50.1820">
    <property type="entry name" value="alpha/beta hydrolase"/>
    <property type="match status" value="1"/>
</dbReference>
<reference evidence="4 5" key="2">
    <citation type="journal article" date="2016" name="Genome Announc.">
        <title>Draft Genome Sequence of Erythromycin- and Oxytetracycline-Sensitive Nocardia seriolae Strain U-1 (NBRC 110359).</title>
        <authorList>
            <person name="Imajoh M."/>
            <person name="Sukeda M."/>
            <person name="Shimizu M."/>
            <person name="Yamane J."/>
            <person name="Ohnishi K."/>
            <person name="Oshima S."/>
        </authorList>
    </citation>
    <scope>NUCLEOTIDE SEQUENCE [LARGE SCALE GENOMIC DNA]</scope>
    <source>
        <strain evidence="4 5">U-1</strain>
    </source>
</reference>
<dbReference type="GO" id="GO:0016787">
    <property type="term" value="F:hydrolase activity"/>
    <property type="evidence" value="ECO:0007669"/>
    <property type="project" value="UniProtKB-KW"/>
</dbReference>
<evidence type="ECO:0000313" key="5">
    <source>
        <dbReference type="Proteomes" id="UP000037179"/>
    </source>
</evidence>
<dbReference type="SUPFAM" id="SSF53474">
    <property type="entry name" value="alpha/beta-Hydrolases"/>
    <property type="match status" value="1"/>
</dbReference>
<dbReference type="AlphaFoldDB" id="A0ABC9YUY1"/>
<evidence type="ECO:0000313" key="4">
    <source>
        <dbReference type="EMBL" id="GAP29274.1"/>
    </source>
</evidence>
<keyword evidence="1" id="KW-0442">Lipid degradation</keyword>
<evidence type="ECO:0000256" key="1">
    <source>
        <dbReference type="ARBA" id="ARBA00022963"/>
    </source>
</evidence>
<keyword evidence="5" id="KW-1185">Reference proteome</keyword>
<gene>
    <name evidence="4" type="ORF">NSK11_contig00052-0046</name>
</gene>
<comment type="caution">
    <text evidence="4">The sequence shown here is derived from an EMBL/GenBank/DDBJ whole genome shotgun (WGS) entry which is preliminary data.</text>
</comment>
<dbReference type="InterPro" id="IPR017208">
    <property type="entry name" value="UCP037442_abhydr"/>
</dbReference>
<organism evidence="4 5">
    <name type="scientific">Nocardia seriolae</name>
    <dbReference type="NCBI Taxonomy" id="37332"/>
    <lineage>
        <taxon>Bacteria</taxon>
        <taxon>Bacillati</taxon>
        <taxon>Actinomycetota</taxon>
        <taxon>Actinomycetes</taxon>
        <taxon>Mycobacteriales</taxon>
        <taxon>Nocardiaceae</taxon>
        <taxon>Nocardia</taxon>
    </lineage>
</organism>
<dbReference type="Pfam" id="PF00561">
    <property type="entry name" value="Abhydrolase_1"/>
    <property type="match status" value="1"/>
</dbReference>
<accession>A0ABC9YUY1</accession>
<evidence type="ECO:0000256" key="2">
    <source>
        <dbReference type="ARBA" id="ARBA00023098"/>
    </source>
</evidence>
<dbReference type="PANTHER" id="PTHR11005">
    <property type="entry name" value="LYSOSOMAL ACID LIPASE-RELATED"/>
    <property type="match status" value="1"/>
</dbReference>
<dbReference type="GO" id="GO:0016042">
    <property type="term" value="P:lipid catabolic process"/>
    <property type="evidence" value="ECO:0007669"/>
    <property type="project" value="UniProtKB-KW"/>
</dbReference>
<feature type="domain" description="AB hydrolase-1" evidence="3">
    <location>
        <begin position="49"/>
        <end position="166"/>
    </location>
</feature>
<protein>
    <submittedName>
        <fullName evidence="4">Hydrolase</fullName>
    </submittedName>
</protein>
<dbReference type="InterPro" id="IPR029058">
    <property type="entry name" value="AB_hydrolase_fold"/>
</dbReference>
<keyword evidence="2" id="KW-0443">Lipid metabolism</keyword>